<dbReference type="EMBL" id="CP036278">
    <property type="protein sequence ID" value="QDU54218.1"/>
    <property type="molecule type" value="Genomic_DNA"/>
</dbReference>
<evidence type="ECO:0000313" key="1">
    <source>
        <dbReference type="EMBL" id="QDU54218.1"/>
    </source>
</evidence>
<name>A0A518AHK9_9BACT</name>
<dbReference type="CDD" id="cd02440">
    <property type="entry name" value="AdoMet_MTases"/>
    <property type="match status" value="1"/>
</dbReference>
<reference evidence="1 2" key="1">
    <citation type="submission" date="2019-02" db="EMBL/GenBank/DDBJ databases">
        <title>Deep-cultivation of Planctomycetes and their phenomic and genomic characterization uncovers novel biology.</title>
        <authorList>
            <person name="Wiegand S."/>
            <person name="Jogler M."/>
            <person name="Boedeker C."/>
            <person name="Pinto D."/>
            <person name="Vollmers J."/>
            <person name="Rivas-Marin E."/>
            <person name="Kohn T."/>
            <person name="Peeters S.H."/>
            <person name="Heuer A."/>
            <person name="Rast P."/>
            <person name="Oberbeckmann S."/>
            <person name="Bunk B."/>
            <person name="Jeske O."/>
            <person name="Meyerdierks A."/>
            <person name="Storesund J.E."/>
            <person name="Kallscheuer N."/>
            <person name="Luecker S."/>
            <person name="Lage O.M."/>
            <person name="Pohl T."/>
            <person name="Merkel B.J."/>
            <person name="Hornburger P."/>
            <person name="Mueller R.-W."/>
            <person name="Bruemmer F."/>
            <person name="Labrenz M."/>
            <person name="Spormann A.M."/>
            <person name="Op den Camp H."/>
            <person name="Overmann J."/>
            <person name="Amann R."/>
            <person name="Jetten M.S.M."/>
            <person name="Mascher T."/>
            <person name="Medema M.H."/>
            <person name="Devos D.P."/>
            <person name="Kaster A.-K."/>
            <person name="Ovreas L."/>
            <person name="Rohde M."/>
            <person name="Galperin M.Y."/>
            <person name="Jogler C."/>
        </authorList>
    </citation>
    <scope>NUCLEOTIDE SEQUENCE [LARGE SCALE GENOMIC DNA]</scope>
    <source>
        <strain evidence="1 2">Pan181</strain>
    </source>
</reference>
<dbReference type="Pfam" id="PF13489">
    <property type="entry name" value="Methyltransf_23"/>
    <property type="match status" value="1"/>
</dbReference>
<dbReference type="InterPro" id="IPR029063">
    <property type="entry name" value="SAM-dependent_MTases_sf"/>
</dbReference>
<dbReference type="SUPFAM" id="SSF53335">
    <property type="entry name" value="S-adenosyl-L-methionine-dependent methyltransferases"/>
    <property type="match status" value="1"/>
</dbReference>
<dbReference type="AlphaFoldDB" id="A0A518AHK9"/>
<gene>
    <name evidence="1" type="ORF">Pan181_03980</name>
</gene>
<keyword evidence="2" id="KW-1185">Reference proteome</keyword>
<dbReference type="KEGG" id="amuc:Pan181_03980"/>
<accession>A0A518AHK9</accession>
<dbReference type="RefSeq" id="WP_145245230.1">
    <property type="nucleotide sequence ID" value="NZ_CP036278.1"/>
</dbReference>
<organism evidence="1 2">
    <name type="scientific">Aeoliella mucimassa</name>
    <dbReference type="NCBI Taxonomy" id="2527972"/>
    <lineage>
        <taxon>Bacteria</taxon>
        <taxon>Pseudomonadati</taxon>
        <taxon>Planctomycetota</taxon>
        <taxon>Planctomycetia</taxon>
        <taxon>Pirellulales</taxon>
        <taxon>Lacipirellulaceae</taxon>
        <taxon>Aeoliella</taxon>
    </lineage>
</organism>
<dbReference type="Proteomes" id="UP000315750">
    <property type="component" value="Chromosome"/>
</dbReference>
<sequence>MPHRYRLQFPAAQEHNLDQDQAYFNLVEDGTQRKYLFHDYDRIYTKPGLYEQLFYERLKCNSPQKVAKLLEVSLIAEWANRNELRVLDLGAGNGMMAEQLRNLGVARIVGADIIPEAREAAYRDRPYVYDDYVVADFTDLPETVTQDLIEWRFDCLTSVAALGFGDIPPLAFFSALKLIETNGWVAFNIKETFLDRSDRTGFSRMVRELIFSEYMDVHILERYTHRLSMEGVPLKYYALVGRLTAAIPDDFLDRVEANGN</sequence>
<dbReference type="OrthoDB" id="465636at2"/>
<evidence type="ECO:0000313" key="2">
    <source>
        <dbReference type="Proteomes" id="UP000315750"/>
    </source>
</evidence>
<dbReference type="Gene3D" id="3.40.50.150">
    <property type="entry name" value="Vaccinia Virus protein VP39"/>
    <property type="match status" value="1"/>
</dbReference>
<protein>
    <submittedName>
        <fullName evidence="1">Uncharacterized protein</fullName>
    </submittedName>
</protein>
<proteinExistence type="predicted"/>